<sequence length="137" mass="15850">MDMGKYKVIGLRVEKYLGQTCAGHNCDFEYGEEERDRHVILLKEEDTGDNYELTLRWEEDQCGSGWCTSTEAFMELKAVENFAGLNYKTKTSLVIDLNENSDYVHNDVFVFSEYGGDYYYPSGYYEVSMTLFEPSSD</sequence>
<organism evidence="1">
    <name type="scientific">Vibrio phage P018-4</name>
    <dbReference type="NCBI Taxonomy" id="3229728"/>
    <lineage>
        <taxon>Viruses</taxon>
        <taxon>Duplodnaviria</taxon>
        <taxon>Heunggongvirae</taxon>
        <taxon>Uroviricota</taxon>
        <taxon>Caudoviricetes</taxon>
    </lineage>
</organism>
<reference evidence="1" key="1">
    <citation type="submission" date="2024-06" db="EMBL/GenBank/DDBJ databases">
        <authorList>
            <person name="Yang R."/>
        </authorList>
    </citation>
    <scope>NUCLEOTIDE SEQUENCE</scope>
</reference>
<accession>A0AB39AJL6</accession>
<proteinExistence type="predicted"/>
<evidence type="ECO:0000313" key="1">
    <source>
        <dbReference type="EMBL" id="XDG30958.1"/>
    </source>
</evidence>
<name>A0AB39AJL6_9CAUD</name>
<dbReference type="EMBL" id="PP934186">
    <property type="protein sequence ID" value="XDG30958.1"/>
    <property type="molecule type" value="Genomic_DNA"/>
</dbReference>
<protein>
    <submittedName>
        <fullName evidence="1">Uncharacterized protein</fullName>
    </submittedName>
</protein>